<evidence type="ECO:0000313" key="3">
    <source>
        <dbReference type="Proteomes" id="UP000178089"/>
    </source>
</evidence>
<reference evidence="2 3" key="1">
    <citation type="journal article" date="2016" name="Nat. Commun.">
        <title>Thousands of microbial genomes shed light on interconnected biogeochemical processes in an aquifer system.</title>
        <authorList>
            <person name="Anantharaman K."/>
            <person name="Brown C.T."/>
            <person name="Hug L.A."/>
            <person name="Sharon I."/>
            <person name="Castelle C.J."/>
            <person name="Probst A.J."/>
            <person name="Thomas B.C."/>
            <person name="Singh A."/>
            <person name="Wilkins M.J."/>
            <person name="Karaoz U."/>
            <person name="Brodie E.L."/>
            <person name="Williams K.H."/>
            <person name="Hubbard S.S."/>
            <person name="Banfield J.F."/>
        </authorList>
    </citation>
    <scope>NUCLEOTIDE SEQUENCE [LARGE SCALE GENOMIC DNA]</scope>
</reference>
<gene>
    <name evidence="2" type="ORF">A3F51_03080</name>
</gene>
<accession>A0A1G2MZW9</accession>
<keyword evidence="1" id="KW-1133">Transmembrane helix</keyword>
<keyword evidence="1" id="KW-0472">Membrane</keyword>
<feature type="transmembrane region" description="Helical" evidence="1">
    <location>
        <begin position="32"/>
        <end position="54"/>
    </location>
</feature>
<dbReference type="Proteomes" id="UP000178089">
    <property type="component" value="Unassembled WGS sequence"/>
</dbReference>
<dbReference type="AlphaFoldDB" id="A0A1G2MZW9"/>
<dbReference type="STRING" id="1802315.A3F51_03080"/>
<protein>
    <recommendedName>
        <fullName evidence="4">PilN domain-containing protein</fullName>
    </recommendedName>
</protein>
<organism evidence="2 3">
    <name type="scientific">Candidatus Taylorbacteria bacterium RIFCSPHIGHO2_12_FULL_45_16</name>
    <dbReference type="NCBI Taxonomy" id="1802315"/>
    <lineage>
        <taxon>Bacteria</taxon>
        <taxon>Candidatus Tayloriibacteriota</taxon>
    </lineage>
</organism>
<evidence type="ECO:0008006" key="4">
    <source>
        <dbReference type="Google" id="ProtNLM"/>
    </source>
</evidence>
<keyword evidence="1" id="KW-0812">Transmembrane</keyword>
<sequence>METRFQTSFIPKKPLVPIGGLTTPAPHHPTSLFMVAAVLLFIISIAAAGGMYFWKSYLESSQVRYKEQLAQREKQFNPDLIEELKSQNVRIDMATRLIGNHVALSQIFDIIGRLTIENVRFLSMDVTTGTMEEGKETMVNMKGYGTSLSAVAWQSDVLGQLEKYGLRKVVKNPILSDPALENDGLVSFGFTATIDPASLSYEQSLIGPTDSANASTTP</sequence>
<dbReference type="EMBL" id="MHRT01000010">
    <property type="protein sequence ID" value="OHA28729.1"/>
    <property type="molecule type" value="Genomic_DNA"/>
</dbReference>
<proteinExistence type="predicted"/>
<evidence type="ECO:0000313" key="2">
    <source>
        <dbReference type="EMBL" id="OHA28729.1"/>
    </source>
</evidence>
<evidence type="ECO:0000256" key="1">
    <source>
        <dbReference type="SAM" id="Phobius"/>
    </source>
</evidence>
<comment type="caution">
    <text evidence="2">The sequence shown here is derived from an EMBL/GenBank/DDBJ whole genome shotgun (WGS) entry which is preliminary data.</text>
</comment>
<name>A0A1G2MZW9_9BACT</name>